<evidence type="ECO:0008006" key="3">
    <source>
        <dbReference type="Google" id="ProtNLM"/>
    </source>
</evidence>
<protein>
    <recommendedName>
        <fullName evidence="3">Transmembrane protein</fullName>
    </recommendedName>
</protein>
<reference evidence="2" key="1">
    <citation type="journal article" date="2018" name="Nat. Plants">
        <title>Whole-genome landscape of Medicago truncatula symbiotic genes.</title>
        <authorList>
            <person name="Pecrix Y."/>
            <person name="Gamas P."/>
            <person name="Carrere S."/>
        </authorList>
    </citation>
    <scope>NUCLEOTIDE SEQUENCE</scope>
    <source>
        <tissue evidence="2">Leaves</tissue>
    </source>
</reference>
<sequence>MSSLLLLYILITFIVCVPSYLHFHLEVTMQAQKKAPPNMHCIDEFLIQSIVTRPGAY</sequence>
<keyword evidence="1" id="KW-1133">Transmembrane helix</keyword>
<evidence type="ECO:0000256" key="1">
    <source>
        <dbReference type="SAM" id="Phobius"/>
    </source>
</evidence>
<accession>A0A396I145</accession>
<evidence type="ECO:0000313" key="2">
    <source>
        <dbReference type="EMBL" id="RHN59340.1"/>
    </source>
</evidence>
<gene>
    <name evidence="2" type="ORF">MtrunA17_Chr4g0012201</name>
</gene>
<name>A0A396I145_MEDTR</name>
<keyword evidence="1" id="KW-0812">Transmembrane</keyword>
<dbReference type="AlphaFoldDB" id="A0A396I145"/>
<comment type="caution">
    <text evidence="2">The sequence shown here is derived from an EMBL/GenBank/DDBJ whole genome shotgun (WGS) entry which is preliminary data.</text>
</comment>
<organism evidence="2">
    <name type="scientific">Medicago truncatula</name>
    <name type="common">Barrel medic</name>
    <name type="synonym">Medicago tribuloides</name>
    <dbReference type="NCBI Taxonomy" id="3880"/>
    <lineage>
        <taxon>Eukaryota</taxon>
        <taxon>Viridiplantae</taxon>
        <taxon>Streptophyta</taxon>
        <taxon>Embryophyta</taxon>
        <taxon>Tracheophyta</taxon>
        <taxon>Spermatophyta</taxon>
        <taxon>Magnoliopsida</taxon>
        <taxon>eudicotyledons</taxon>
        <taxon>Gunneridae</taxon>
        <taxon>Pentapetalae</taxon>
        <taxon>rosids</taxon>
        <taxon>fabids</taxon>
        <taxon>Fabales</taxon>
        <taxon>Fabaceae</taxon>
        <taxon>Papilionoideae</taxon>
        <taxon>50 kb inversion clade</taxon>
        <taxon>NPAAA clade</taxon>
        <taxon>Hologalegina</taxon>
        <taxon>IRL clade</taxon>
        <taxon>Trifolieae</taxon>
        <taxon>Medicago</taxon>
    </lineage>
</organism>
<dbReference type="EMBL" id="PSQE01000004">
    <property type="protein sequence ID" value="RHN59340.1"/>
    <property type="molecule type" value="Genomic_DNA"/>
</dbReference>
<proteinExistence type="predicted"/>
<feature type="transmembrane region" description="Helical" evidence="1">
    <location>
        <begin position="6"/>
        <end position="25"/>
    </location>
</feature>
<dbReference type="Proteomes" id="UP000265566">
    <property type="component" value="Chromosome 4"/>
</dbReference>
<keyword evidence="1" id="KW-0472">Membrane</keyword>
<dbReference type="Gramene" id="rna21354">
    <property type="protein sequence ID" value="RHN59340.1"/>
    <property type="gene ID" value="gene21354"/>
</dbReference>